<evidence type="ECO:0000313" key="8">
    <source>
        <dbReference type="Proteomes" id="UP000199086"/>
    </source>
</evidence>
<dbReference type="AlphaFoldDB" id="A0A1G6GLP2"/>
<keyword evidence="2" id="KW-0436">Ligase</keyword>
<evidence type="ECO:0000259" key="5">
    <source>
        <dbReference type="Pfam" id="PF00501"/>
    </source>
</evidence>
<dbReference type="Proteomes" id="UP000199086">
    <property type="component" value="Unassembled WGS sequence"/>
</dbReference>
<dbReference type="GO" id="GO:0005524">
    <property type="term" value="F:ATP binding"/>
    <property type="evidence" value="ECO:0007669"/>
    <property type="project" value="UniProtKB-KW"/>
</dbReference>
<dbReference type="GO" id="GO:0016405">
    <property type="term" value="F:CoA-ligase activity"/>
    <property type="evidence" value="ECO:0007669"/>
    <property type="project" value="UniProtKB-ARBA"/>
</dbReference>
<dbReference type="FunFam" id="3.30.300.30:FF:000028">
    <property type="entry name" value="AMP-dependent synthetase"/>
    <property type="match status" value="1"/>
</dbReference>
<reference evidence="7 8" key="1">
    <citation type="submission" date="2016-06" db="EMBL/GenBank/DDBJ databases">
        <authorList>
            <person name="Olsen C.W."/>
            <person name="Carey S."/>
            <person name="Hinshaw L."/>
            <person name="Karasin A.I."/>
        </authorList>
    </citation>
    <scope>NUCLEOTIDE SEQUENCE [LARGE SCALE GENOMIC DNA]</scope>
    <source>
        <strain evidence="7 8">LZ-22</strain>
    </source>
</reference>
<sequence>MSRATEQIRATRDLLLSFHGRIDEACAAFTWPDITGPFNWAIDWFDAVGRGNDRIALWIRETDGSEARYTYDDMVRRSDAVAGWLDTLGIGKGDTVMLMLGNQIELWDAMLAVMKVGGIILPTAEAITSEDLADRVVRADVRAVITNPADTDKFSTVAGEYVRIVAGAGQDGWIAFDDAYAHPAEPREVITDADDPVLEYFTSGTTKAPKLVQHTQLSYPVGHLTTTYFIGVRPGDVHLNISAPGWGKHAWSSFFAPWIAEATIFVYNYQRFDAADLMEQLRRVDVATFCAPPTVWRMMIQADLGERPASLREVVGAGEPLNPEVINQVRNAWGLTIRDGYGQTESTATVGNVPGERVKAGSMGKPLPGVPIEIVDPETGQPADLGEICLRMDPRPLNLMSGYHGMPELDAAAIHGGYYHTGDLVSRDADGYITYVGRTDDVFKASDYKISPFELESVLMEHPAVQEAAVVPAPDAVRLAVPKAYITLAPGIEHSRETALSILSHAKDHLAPYLRVRRIEFGELPKTISGKIRRVVLRAQEHDRAKATDPAVREAGEYRYEDFPELRTRQ</sequence>
<feature type="domain" description="AMP-dependent synthetase/ligase" evidence="5">
    <location>
        <begin position="48"/>
        <end position="404"/>
    </location>
</feature>
<evidence type="ECO:0000256" key="4">
    <source>
        <dbReference type="ARBA" id="ARBA00022840"/>
    </source>
</evidence>
<evidence type="ECO:0000259" key="6">
    <source>
        <dbReference type="Pfam" id="PF13193"/>
    </source>
</evidence>
<dbReference type="Gene3D" id="3.30.300.30">
    <property type="match status" value="1"/>
</dbReference>
<dbReference type="Pfam" id="PF13193">
    <property type="entry name" value="AMP-binding_C"/>
    <property type="match status" value="1"/>
</dbReference>
<keyword evidence="3" id="KW-0547">Nucleotide-binding</keyword>
<dbReference type="Gene3D" id="3.40.50.12780">
    <property type="entry name" value="N-terminal domain of ligase-like"/>
    <property type="match status" value="1"/>
</dbReference>
<evidence type="ECO:0000256" key="2">
    <source>
        <dbReference type="ARBA" id="ARBA00022598"/>
    </source>
</evidence>
<comment type="similarity">
    <text evidence="1">Belongs to the ATP-dependent AMP-binding enzyme family.</text>
</comment>
<dbReference type="InterPro" id="IPR000873">
    <property type="entry name" value="AMP-dep_synth/lig_dom"/>
</dbReference>
<dbReference type="InterPro" id="IPR025110">
    <property type="entry name" value="AMP-bd_C"/>
</dbReference>
<dbReference type="Pfam" id="PF00501">
    <property type="entry name" value="AMP-binding"/>
    <property type="match status" value="1"/>
</dbReference>
<accession>A0A1G6GLP2</accession>
<keyword evidence="4" id="KW-0067">ATP-binding</keyword>
<evidence type="ECO:0000256" key="3">
    <source>
        <dbReference type="ARBA" id="ARBA00022741"/>
    </source>
</evidence>
<gene>
    <name evidence="7" type="ORF">GA0111570_10462</name>
</gene>
<dbReference type="PANTHER" id="PTHR43605">
    <property type="entry name" value="ACYL-COENZYME A SYNTHETASE"/>
    <property type="match status" value="1"/>
</dbReference>
<dbReference type="SUPFAM" id="SSF56801">
    <property type="entry name" value="Acetyl-CoA synthetase-like"/>
    <property type="match status" value="1"/>
</dbReference>
<dbReference type="STRING" id="1577474.GA0111570_10462"/>
<dbReference type="OrthoDB" id="9803968at2"/>
<dbReference type="PANTHER" id="PTHR43605:SF10">
    <property type="entry name" value="ACYL-COA SYNTHETASE MEDIUM CHAIN FAMILY MEMBER 3"/>
    <property type="match status" value="1"/>
</dbReference>
<dbReference type="RefSeq" id="WP_092608469.1">
    <property type="nucleotide sequence ID" value="NZ_FMYF01000004.1"/>
</dbReference>
<dbReference type="GO" id="GO:0006637">
    <property type="term" value="P:acyl-CoA metabolic process"/>
    <property type="evidence" value="ECO:0007669"/>
    <property type="project" value="TreeGrafter"/>
</dbReference>
<dbReference type="InterPro" id="IPR051087">
    <property type="entry name" value="Mitochondrial_ACSM"/>
</dbReference>
<organism evidence="7 8">
    <name type="scientific">Raineyella antarctica</name>
    <dbReference type="NCBI Taxonomy" id="1577474"/>
    <lineage>
        <taxon>Bacteria</taxon>
        <taxon>Bacillati</taxon>
        <taxon>Actinomycetota</taxon>
        <taxon>Actinomycetes</taxon>
        <taxon>Propionibacteriales</taxon>
        <taxon>Propionibacteriaceae</taxon>
        <taxon>Raineyella</taxon>
    </lineage>
</organism>
<feature type="domain" description="AMP-binding enzyme C-terminal" evidence="6">
    <location>
        <begin position="454"/>
        <end position="531"/>
    </location>
</feature>
<evidence type="ECO:0000256" key="1">
    <source>
        <dbReference type="ARBA" id="ARBA00006432"/>
    </source>
</evidence>
<dbReference type="GO" id="GO:0015645">
    <property type="term" value="F:fatty acid ligase activity"/>
    <property type="evidence" value="ECO:0007669"/>
    <property type="project" value="TreeGrafter"/>
</dbReference>
<dbReference type="EMBL" id="FMYF01000004">
    <property type="protein sequence ID" value="SDB82897.1"/>
    <property type="molecule type" value="Genomic_DNA"/>
</dbReference>
<evidence type="ECO:0000313" key="7">
    <source>
        <dbReference type="EMBL" id="SDB82897.1"/>
    </source>
</evidence>
<dbReference type="GO" id="GO:0006633">
    <property type="term" value="P:fatty acid biosynthetic process"/>
    <property type="evidence" value="ECO:0007669"/>
    <property type="project" value="TreeGrafter"/>
</dbReference>
<name>A0A1G6GLP2_9ACTN</name>
<dbReference type="InterPro" id="IPR045851">
    <property type="entry name" value="AMP-bd_C_sf"/>
</dbReference>
<dbReference type="GO" id="GO:0004321">
    <property type="term" value="F:fatty-acyl-CoA synthase activity"/>
    <property type="evidence" value="ECO:0007669"/>
    <property type="project" value="TreeGrafter"/>
</dbReference>
<protein>
    <submittedName>
        <fullName evidence="7">Acetyl-CoA synthetase</fullName>
    </submittedName>
</protein>
<keyword evidence="8" id="KW-1185">Reference proteome</keyword>
<proteinExistence type="inferred from homology"/>
<dbReference type="InterPro" id="IPR042099">
    <property type="entry name" value="ANL_N_sf"/>
</dbReference>